<dbReference type="InterPro" id="IPR036047">
    <property type="entry name" value="F-box-like_dom_sf"/>
</dbReference>
<dbReference type="InterPro" id="IPR001810">
    <property type="entry name" value="F-box_dom"/>
</dbReference>
<dbReference type="PANTHER" id="PTHR34098">
    <property type="entry name" value="F-BOX ONLY PROTEIN 47"/>
    <property type="match status" value="1"/>
</dbReference>
<name>A0AA39WF51_9PEZI</name>
<dbReference type="Pfam" id="PF00646">
    <property type="entry name" value="F-box"/>
    <property type="match status" value="1"/>
</dbReference>
<keyword evidence="4" id="KW-1185">Reference proteome</keyword>
<evidence type="ECO:0000313" key="4">
    <source>
        <dbReference type="Proteomes" id="UP001175000"/>
    </source>
</evidence>
<organism evidence="3 4">
    <name type="scientific">Immersiella caudata</name>
    <dbReference type="NCBI Taxonomy" id="314043"/>
    <lineage>
        <taxon>Eukaryota</taxon>
        <taxon>Fungi</taxon>
        <taxon>Dikarya</taxon>
        <taxon>Ascomycota</taxon>
        <taxon>Pezizomycotina</taxon>
        <taxon>Sordariomycetes</taxon>
        <taxon>Sordariomycetidae</taxon>
        <taxon>Sordariales</taxon>
        <taxon>Lasiosphaeriaceae</taxon>
        <taxon>Immersiella</taxon>
    </lineage>
</organism>
<evidence type="ECO:0000259" key="2">
    <source>
        <dbReference type="PROSITE" id="PS50181"/>
    </source>
</evidence>
<dbReference type="SUPFAM" id="SSF81383">
    <property type="entry name" value="F-box domain"/>
    <property type="match status" value="1"/>
</dbReference>
<gene>
    <name evidence="3" type="ORF">B0T14DRAFT_570190</name>
</gene>
<dbReference type="Proteomes" id="UP001175000">
    <property type="component" value="Unassembled WGS sequence"/>
</dbReference>
<accession>A0AA39WF51</accession>
<dbReference type="InterPro" id="IPR038946">
    <property type="entry name" value="FBXO47"/>
</dbReference>
<sequence>MSPLVKVPYEILWLIVQYLDLEDTHALSLSCKSLQFLFHEPNIAKTILESKAPNTLEARQARTSRRYATELRRITKRREAISSVSPYLVALVAHAESWIYENGVLCHIKDRQLRILDLHNSQCTEIKIDIRRLLDQAIEESHGFTKYKFQPLYYSHGVVSCLYTHRKTAQASWLVVFDVLKGRILTTRSLNSTLKIFVRNTEKFLCYGVFVPTSRDGYRRWNLGGYDIANDKWLEQKMELPEFIGSDIGSTIAFEIFDGSLYGVSNQTSLEAEEEYWLSYYTCFRISLAQDGFGAIEHASRRHMWRRWHFEGPIDDRWTFLRIFRDEASSKLRVVESRKEWLARSSSAMRTYYTTDIVFDDGGATRMPSANDEFLDYILLATRTKTSQPDLMRAPPRNPHMVHPGDDGSELLMFTLMKSPVRCYHPSCQTFVDLVDDPPASDSGARRIRIRGGARRRWTPGEREERSRSGAAETEESHNTLIKMSGFHNTLDEITNIYKSEDVLLWPPEQSPSETNPTLEALHEVMNPTGCFGSIRGVWDERSMVYSIEETGGLHALVFVSFDPSIYLKGVKQYHDSPKVGEASGGIRGSPFLGASLPCGGKGKSKDRASGNWRPTPEPDTACSMDGSTASPEPASSTGSTPWQKVIPAMYQRMPSGFQFAL</sequence>
<feature type="compositionally biased region" description="Basic and acidic residues" evidence="1">
    <location>
        <begin position="459"/>
        <end position="468"/>
    </location>
</feature>
<proteinExistence type="predicted"/>
<dbReference type="EMBL" id="JAULSU010000006">
    <property type="protein sequence ID" value="KAK0614234.1"/>
    <property type="molecule type" value="Genomic_DNA"/>
</dbReference>
<comment type="caution">
    <text evidence="3">The sequence shown here is derived from an EMBL/GenBank/DDBJ whole genome shotgun (WGS) entry which is preliminary data.</text>
</comment>
<dbReference type="PANTHER" id="PTHR34098:SF1">
    <property type="entry name" value="F-BOX ONLY PROTEIN 47"/>
    <property type="match status" value="1"/>
</dbReference>
<feature type="region of interest" description="Disordered" evidence="1">
    <location>
        <begin position="451"/>
        <end position="477"/>
    </location>
</feature>
<feature type="compositionally biased region" description="Polar residues" evidence="1">
    <location>
        <begin position="626"/>
        <end position="643"/>
    </location>
</feature>
<evidence type="ECO:0000313" key="3">
    <source>
        <dbReference type="EMBL" id="KAK0614234.1"/>
    </source>
</evidence>
<protein>
    <recommendedName>
        <fullName evidence="2">F-box domain-containing protein</fullName>
    </recommendedName>
</protein>
<dbReference type="PROSITE" id="PS50181">
    <property type="entry name" value="FBOX"/>
    <property type="match status" value="1"/>
</dbReference>
<feature type="region of interest" description="Disordered" evidence="1">
    <location>
        <begin position="598"/>
        <end position="643"/>
    </location>
</feature>
<feature type="domain" description="F-box" evidence="2">
    <location>
        <begin position="1"/>
        <end position="47"/>
    </location>
</feature>
<dbReference type="AlphaFoldDB" id="A0AA39WF51"/>
<evidence type="ECO:0000256" key="1">
    <source>
        <dbReference type="SAM" id="MobiDB-lite"/>
    </source>
</evidence>
<reference evidence="3" key="1">
    <citation type="submission" date="2023-06" db="EMBL/GenBank/DDBJ databases">
        <title>Genome-scale phylogeny and comparative genomics of the fungal order Sordariales.</title>
        <authorList>
            <consortium name="Lawrence Berkeley National Laboratory"/>
            <person name="Hensen N."/>
            <person name="Bonometti L."/>
            <person name="Westerberg I."/>
            <person name="Brannstrom I.O."/>
            <person name="Guillou S."/>
            <person name="Cros-Aarteil S."/>
            <person name="Calhoun S."/>
            <person name="Haridas S."/>
            <person name="Kuo A."/>
            <person name="Mondo S."/>
            <person name="Pangilinan J."/>
            <person name="Riley R."/>
            <person name="Labutti K."/>
            <person name="Andreopoulos B."/>
            <person name="Lipzen A."/>
            <person name="Chen C."/>
            <person name="Yanf M."/>
            <person name="Daum C."/>
            <person name="Ng V."/>
            <person name="Clum A."/>
            <person name="Steindorff A."/>
            <person name="Ohm R."/>
            <person name="Martin F."/>
            <person name="Silar P."/>
            <person name="Natvig D."/>
            <person name="Lalanne C."/>
            <person name="Gautier V."/>
            <person name="Ament-Velasquez S.L."/>
            <person name="Kruys A."/>
            <person name="Hutchinson M.I."/>
            <person name="Powell A.J."/>
            <person name="Barry K."/>
            <person name="Miller A.N."/>
            <person name="Grigoriev I.V."/>
            <person name="Debuchy R."/>
            <person name="Gladieux P."/>
            <person name="Thoren M.H."/>
            <person name="Johannesson H."/>
        </authorList>
    </citation>
    <scope>NUCLEOTIDE SEQUENCE</scope>
    <source>
        <strain evidence="3">CBS 606.72</strain>
    </source>
</reference>